<dbReference type="Proteomes" id="UP001060215">
    <property type="component" value="Chromosome 13"/>
</dbReference>
<protein>
    <submittedName>
        <fullName evidence="1">Uncharacterized protein</fullName>
    </submittedName>
</protein>
<evidence type="ECO:0000313" key="1">
    <source>
        <dbReference type="EMBL" id="KAI7990211.1"/>
    </source>
</evidence>
<sequence length="83" mass="9436">MGVCMEILRVAARFHSHCPHTARLYYHPPSNSANDHHDDDHHAHNGESKRHSRIQEMMTQMPSFGVKATMGFDTTAFIVYSLA</sequence>
<organism evidence="1 2">
    <name type="scientific">Camellia lanceoleosa</name>
    <dbReference type="NCBI Taxonomy" id="1840588"/>
    <lineage>
        <taxon>Eukaryota</taxon>
        <taxon>Viridiplantae</taxon>
        <taxon>Streptophyta</taxon>
        <taxon>Embryophyta</taxon>
        <taxon>Tracheophyta</taxon>
        <taxon>Spermatophyta</taxon>
        <taxon>Magnoliopsida</taxon>
        <taxon>eudicotyledons</taxon>
        <taxon>Gunneridae</taxon>
        <taxon>Pentapetalae</taxon>
        <taxon>asterids</taxon>
        <taxon>Ericales</taxon>
        <taxon>Theaceae</taxon>
        <taxon>Camellia</taxon>
    </lineage>
</organism>
<name>A0ACC0FQG5_9ERIC</name>
<dbReference type="EMBL" id="CM045770">
    <property type="protein sequence ID" value="KAI7990211.1"/>
    <property type="molecule type" value="Genomic_DNA"/>
</dbReference>
<gene>
    <name evidence="1" type="ORF">LOK49_LG12G02796</name>
</gene>
<comment type="caution">
    <text evidence="1">The sequence shown here is derived from an EMBL/GenBank/DDBJ whole genome shotgun (WGS) entry which is preliminary data.</text>
</comment>
<evidence type="ECO:0000313" key="2">
    <source>
        <dbReference type="Proteomes" id="UP001060215"/>
    </source>
</evidence>
<keyword evidence="2" id="KW-1185">Reference proteome</keyword>
<proteinExistence type="predicted"/>
<accession>A0ACC0FQG5</accession>
<reference evidence="1 2" key="1">
    <citation type="journal article" date="2022" name="Plant J.">
        <title>Chromosome-level genome of Camellia lanceoleosa provides a valuable resource for understanding genome evolution and self-incompatibility.</title>
        <authorList>
            <person name="Gong W."/>
            <person name="Xiao S."/>
            <person name="Wang L."/>
            <person name="Liao Z."/>
            <person name="Chang Y."/>
            <person name="Mo W."/>
            <person name="Hu G."/>
            <person name="Li W."/>
            <person name="Zhao G."/>
            <person name="Zhu H."/>
            <person name="Hu X."/>
            <person name="Ji K."/>
            <person name="Xiang X."/>
            <person name="Song Q."/>
            <person name="Yuan D."/>
            <person name="Jin S."/>
            <person name="Zhang L."/>
        </authorList>
    </citation>
    <scope>NUCLEOTIDE SEQUENCE [LARGE SCALE GENOMIC DNA]</scope>
    <source>
        <strain evidence="1">SQ_2022a</strain>
    </source>
</reference>